<dbReference type="PROSITE" id="PS51257">
    <property type="entry name" value="PROKAR_LIPOPROTEIN"/>
    <property type="match status" value="1"/>
</dbReference>
<proteinExistence type="predicted"/>
<keyword evidence="4" id="KW-0249">Electron transport</keyword>
<organism evidence="9 10">
    <name type="scientific">Cupriavidus taiwanensis</name>
    <dbReference type="NCBI Taxonomy" id="164546"/>
    <lineage>
        <taxon>Bacteria</taxon>
        <taxon>Pseudomonadati</taxon>
        <taxon>Pseudomonadota</taxon>
        <taxon>Betaproteobacteria</taxon>
        <taxon>Burkholderiales</taxon>
        <taxon>Burkholderiaceae</taxon>
        <taxon>Cupriavidus</taxon>
    </lineage>
</organism>
<dbReference type="Pfam" id="PF00034">
    <property type="entry name" value="Cytochrom_C"/>
    <property type="match status" value="1"/>
</dbReference>
<evidence type="ECO:0000313" key="9">
    <source>
        <dbReference type="EMBL" id="SPS00981.1"/>
    </source>
</evidence>
<dbReference type="PRINTS" id="PR00606">
    <property type="entry name" value="CYTCHROMECID"/>
</dbReference>
<evidence type="ECO:0000313" key="10">
    <source>
        <dbReference type="Proteomes" id="UP000256805"/>
    </source>
</evidence>
<feature type="binding site" description="covalent" evidence="6">
    <location>
        <position position="87"/>
    </location>
    <ligand>
        <name>heme c</name>
        <dbReference type="ChEBI" id="CHEBI:61717"/>
    </ligand>
</feature>
<keyword evidence="2 6" id="KW-0349">Heme</keyword>
<name>A0A375J8S1_9BURK</name>
<feature type="binding site" description="axial binding residue" evidence="6">
    <location>
        <position position="38"/>
    </location>
    <ligand>
        <name>heme c</name>
        <dbReference type="ChEBI" id="CHEBI:61717"/>
    </ligand>
    <ligandPart>
        <name>Fe</name>
        <dbReference type="ChEBI" id="CHEBI:18248"/>
    </ligandPart>
</feature>
<keyword evidence="3 6" id="KW-0479">Metal-binding</keyword>
<dbReference type="InterPro" id="IPR009056">
    <property type="entry name" value="Cyt_c-like_dom"/>
</dbReference>
<dbReference type="EMBL" id="OVTA01000040">
    <property type="protein sequence ID" value="SPS00981.1"/>
    <property type="molecule type" value="Genomic_DNA"/>
</dbReference>
<dbReference type="PROSITE" id="PS51007">
    <property type="entry name" value="CYTC"/>
    <property type="match status" value="1"/>
</dbReference>
<evidence type="ECO:0000256" key="3">
    <source>
        <dbReference type="ARBA" id="ARBA00022723"/>
    </source>
</evidence>
<evidence type="ECO:0000256" key="1">
    <source>
        <dbReference type="ARBA" id="ARBA00022448"/>
    </source>
</evidence>
<sequence>MRTQHALTALAAAFGCLLALGAAMPAHASQALASSKACLACHSLDKKMVGPAFQDIKGKYTGRKDGQAQMVQSILKGSSGRWGPVPMPANAVSQADANTLAKWILSL</sequence>
<dbReference type="GO" id="GO:0009055">
    <property type="term" value="F:electron transfer activity"/>
    <property type="evidence" value="ECO:0007669"/>
    <property type="project" value="InterPro"/>
</dbReference>
<reference evidence="9 10" key="1">
    <citation type="submission" date="2018-01" db="EMBL/GenBank/DDBJ databases">
        <authorList>
            <person name="Gaut B.S."/>
            <person name="Morton B.R."/>
            <person name="Clegg M.T."/>
            <person name="Duvall M.R."/>
        </authorList>
    </citation>
    <scope>NUCLEOTIDE SEQUENCE [LARGE SCALE GENOMIC DNA]</scope>
    <source>
        <strain evidence="9">Cupriavidus taiwanensis cmp 52</strain>
    </source>
</reference>
<comment type="PTM">
    <text evidence="6">Binds 1 heme c group covalently per subunit.</text>
</comment>
<dbReference type="RefSeq" id="WP_181925885.1">
    <property type="nucleotide sequence ID" value="NZ_LS483234.1"/>
</dbReference>
<gene>
    <name evidence="9" type="primary">nirM</name>
    <name evidence="9" type="ORF">CBM2634_B170308</name>
</gene>
<accession>A0A375J8S1</accession>
<feature type="signal peptide" evidence="7">
    <location>
        <begin position="1"/>
        <end position="28"/>
    </location>
</feature>
<dbReference type="GO" id="GO:0020037">
    <property type="term" value="F:heme binding"/>
    <property type="evidence" value="ECO:0007669"/>
    <property type="project" value="InterPro"/>
</dbReference>
<evidence type="ECO:0000256" key="6">
    <source>
        <dbReference type="PIRSR" id="PIRSR602324-1"/>
    </source>
</evidence>
<dbReference type="GO" id="GO:0005506">
    <property type="term" value="F:iron ion binding"/>
    <property type="evidence" value="ECO:0007669"/>
    <property type="project" value="InterPro"/>
</dbReference>
<dbReference type="InterPro" id="IPR002324">
    <property type="entry name" value="Cyt_c_ID"/>
</dbReference>
<dbReference type="SUPFAM" id="SSF46626">
    <property type="entry name" value="Cytochrome c"/>
    <property type="match status" value="1"/>
</dbReference>
<keyword evidence="7" id="KW-0732">Signal</keyword>
<dbReference type="Gene3D" id="1.10.760.10">
    <property type="entry name" value="Cytochrome c-like domain"/>
    <property type="match status" value="1"/>
</dbReference>
<dbReference type="AlphaFoldDB" id="A0A375J8S1"/>
<keyword evidence="5 6" id="KW-0408">Iron</keyword>
<evidence type="ECO:0000259" key="8">
    <source>
        <dbReference type="PROSITE" id="PS51007"/>
    </source>
</evidence>
<protein>
    <submittedName>
        <fullName evidence="9">Cytochrome c-551</fullName>
    </submittedName>
</protein>
<evidence type="ECO:0000256" key="5">
    <source>
        <dbReference type="ARBA" id="ARBA00023004"/>
    </source>
</evidence>
<feature type="chain" id="PRO_5017027697" evidence="7">
    <location>
        <begin position="29"/>
        <end position="107"/>
    </location>
</feature>
<feature type="domain" description="Cytochrome c" evidence="8">
    <location>
        <begin position="23"/>
        <end position="107"/>
    </location>
</feature>
<evidence type="ECO:0000256" key="2">
    <source>
        <dbReference type="ARBA" id="ARBA00022617"/>
    </source>
</evidence>
<keyword evidence="1" id="KW-0813">Transport</keyword>
<dbReference type="Proteomes" id="UP000256805">
    <property type="component" value="Unassembled WGS sequence"/>
</dbReference>
<feature type="binding site" description="covalent" evidence="6">
    <location>
        <position position="42"/>
    </location>
    <ligand>
        <name>heme c</name>
        <dbReference type="ChEBI" id="CHEBI:61717"/>
    </ligand>
</feature>
<dbReference type="InterPro" id="IPR036909">
    <property type="entry name" value="Cyt_c-like_dom_sf"/>
</dbReference>
<evidence type="ECO:0000256" key="4">
    <source>
        <dbReference type="ARBA" id="ARBA00022982"/>
    </source>
</evidence>
<evidence type="ECO:0000256" key="7">
    <source>
        <dbReference type="SAM" id="SignalP"/>
    </source>
</evidence>